<feature type="transmembrane region" description="Helical" evidence="5">
    <location>
        <begin position="9"/>
        <end position="29"/>
    </location>
</feature>
<feature type="transmembrane region" description="Helical" evidence="5">
    <location>
        <begin position="160"/>
        <end position="177"/>
    </location>
</feature>
<dbReference type="InterPro" id="IPR050598">
    <property type="entry name" value="AminoAcid_Transporter"/>
</dbReference>
<dbReference type="PANTHER" id="PTHR11785">
    <property type="entry name" value="AMINO ACID TRANSPORTER"/>
    <property type="match status" value="1"/>
</dbReference>
<dbReference type="AlphaFoldDB" id="A0A511AT93"/>
<feature type="transmembrane region" description="Helical" evidence="5">
    <location>
        <begin position="197"/>
        <end position="220"/>
    </location>
</feature>
<feature type="transmembrane region" description="Helical" evidence="5">
    <location>
        <begin position="41"/>
        <end position="63"/>
    </location>
</feature>
<feature type="transmembrane region" description="Helical" evidence="5">
    <location>
        <begin position="232"/>
        <end position="256"/>
    </location>
</feature>
<dbReference type="PANTHER" id="PTHR11785:SF512">
    <property type="entry name" value="SOBREMESA, ISOFORM B"/>
    <property type="match status" value="1"/>
</dbReference>
<keyword evidence="4 5" id="KW-0472">Membrane</keyword>
<dbReference type="PIRSF" id="PIRSF006060">
    <property type="entry name" value="AA_transporter"/>
    <property type="match status" value="1"/>
</dbReference>
<evidence type="ECO:0000256" key="2">
    <source>
        <dbReference type="ARBA" id="ARBA00022692"/>
    </source>
</evidence>
<evidence type="ECO:0000313" key="6">
    <source>
        <dbReference type="EMBL" id="GEK91410.1"/>
    </source>
</evidence>
<name>A0A511AT93_9LACT</name>
<dbReference type="OrthoDB" id="3181223at2"/>
<evidence type="ECO:0000313" key="7">
    <source>
        <dbReference type="Proteomes" id="UP000321662"/>
    </source>
</evidence>
<keyword evidence="7" id="KW-1185">Reference proteome</keyword>
<feature type="transmembrane region" description="Helical" evidence="5">
    <location>
        <begin position="97"/>
        <end position="118"/>
    </location>
</feature>
<keyword evidence="3 5" id="KW-1133">Transmembrane helix</keyword>
<organism evidence="6 7">
    <name type="scientific">Alkalibacterium kapii</name>
    <dbReference type="NCBI Taxonomy" id="426704"/>
    <lineage>
        <taxon>Bacteria</taxon>
        <taxon>Bacillati</taxon>
        <taxon>Bacillota</taxon>
        <taxon>Bacilli</taxon>
        <taxon>Lactobacillales</taxon>
        <taxon>Carnobacteriaceae</taxon>
        <taxon>Alkalibacterium</taxon>
    </lineage>
</organism>
<evidence type="ECO:0008006" key="8">
    <source>
        <dbReference type="Google" id="ProtNLM"/>
    </source>
</evidence>
<comment type="subcellular location">
    <subcellularLocation>
        <location evidence="1">Membrane</location>
        <topology evidence="1">Multi-pass membrane protein</topology>
    </subcellularLocation>
</comment>
<dbReference type="InterPro" id="IPR002293">
    <property type="entry name" value="AA/rel_permease1"/>
</dbReference>
<feature type="transmembrane region" description="Helical" evidence="5">
    <location>
        <begin position="130"/>
        <end position="148"/>
    </location>
</feature>
<gene>
    <name evidence="6" type="ORF">AKA01nite_10320</name>
</gene>
<sequence>MELQQKEHYGLSTAVSMIVGISIGSGIFFKSDDILKSTGGSVWLGVLVFAIGAFCVIFGSITLSQLASRSTKQGGVISYYEEFVSSRFASAFGWFQMLVYFPTITAVVSWVSGIYTISLLNLPSALELQTLLGFLYLSFFFLMNYLSYKLGGAFQNLTTVVKMIPLLGVALIGLFWTKEVPSLPQDVVVVESSVVGWGLLAALAPIAFSFDGWIVSTSITQEVKNHRKTMPIALTIGPLLVLSVYLAFFLGMIAVVGTEYILSAGDQAISQVGNSVLGASGEKILFVFVLIAILGVVNGVSLGFIRLPQTLASKHMVPFSDKIIKINDKRGLSPYSALTAYLITVFWLIIHFLTQKFNILAGGDISEIAIVFSYVAYIILYVKVIGLKRTGHIKSTFLGTVAPILGIIGSIIILLGGVISNPLYSPVFLLFSGSVCLMGYLYGVRKKTMRR</sequence>
<evidence type="ECO:0000256" key="3">
    <source>
        <dbReference type="ARBA" id="ARBA00022989"/>
    </source>
</evidence>
<accession>A0A511AT93</accession>
<reference evidence="6 7" key="1">
    <citation type="submission" date="2019-07" db="EMBL/GenBank/DDBJ databases">
        <title>Whole genome shotgun sequence of Alkalibacterium kapii NBRC 103247.</title>
        <authorList>
            <person name="Hosoyama A."/>
            <person name="Uohara A."/>
            <person name="Ohji S."/>
            <person name="Ichikawa N."/>
        </authorList>
    </citation>
    <scope>NUCLEOTIDE SEQUENCE [LARGE SCALE GENOMIC DNA]</scope>
    <source>
        <strain evidence="6 7">NBRC 103247</strain>
    </source>
</reference>
<dbReference type="GO" id="GO:0015179">
    <property type="term" value="F:L-amino acid transmembrane transporter activity"/>
    <property type="evidence" value="ECO:0007669"/>
    <property type="project" value="TreeGrafter"/>
</dbReference>
<dbReference type="GO" id="GO:0016020">
    <property type="term" value="C:membrane"/>
    <property type="evidence" value="ECO:0007669"/>
    <property type="project" value="UniProtKB-SubCell"/>
</dbReference>
<dbReference type="Proteomes" id="UP000321662">
    <property type="component" value="Unassembled WGS sequence"/>
</dbReference>
<evidence type="ECO:0000256" key="5">
    <source>
        <dbReference type="SAM" id="Phobius"/>
    </source>
</evidence>
<dbReference type="EMBL" id="BJUY01000010">
    <property type="protein sequence ID" value="GEK91410.1"/>
    <property type="molecule type" value="Genomic_DNA"/>
</dbReference>
<proteinExistence type="predicted"/>
<feature type="transmembrane region" description="Helical" evidence="5">
    <location>
        <begin position="284"/>
        <end position="305"/>
    </location>
</feature>
<feature type="transmembrane region" description="Helical" evidence="5">
    <location>
        <begin position="332"/>
        <end position="353"/>
    </location>
</feature>
<keyword evidence="2 5" id="KW-0812">Transmembrane</keyword>
<comment type="caution">
    <text evidence="6">The sequence shown here is derived from an EMBL/GenBank/DDBJ whole genome shotgun (WGS) entry which is preliminary data.</text>
</comment>
<evidence type="ECO:0000256" key="4">
    <source>
        <dbReference type="ARBA" id="ARBA00023136"/>
    </source>
</evidence>
<protein>
    <recommendedName>
        <fullName evidence="8">Amino acid permease</fullName>
    </recommendedName>
</protein>
<feature type="transmembrane region" description="Helical" evidence="5">
    <location>
        <begin position="365"/>
        <end position="385"/>
    </location>
</feature>
<dbReference type="Pfam" id="PF13520">
    <property type="entry name" value="AA_permease_2"/>
    <property type="match status" value="1"/>
</dbReference>
<feature type="transmembrane region" description="Helical" evidence="5">
    <location>
        <begin position="397"/>
        <end position="417"/>
    </location>
</feature>
<feature type="transmembrane region" description="Helical" evidence="5">
    <location>
        <begin position="423"/>
        <end position="443"/>
    </location>
</feature>
<evidence type="ECO:0000256" key="1">
    <source>
        <dbReference type="ARBA" id="ARBA00004141"/>
    </source>
</evidence>
<dbReference type="Gene3D" id="1.20.1740.10">
    <property type="entry name" value="Amino acid/polyamine transporter I"/>
    <property type="match status" value="1"/>
</dbReference>